<dbReference type="STRING" id="1720063.SAMN05216217_11572"/>
<dbReference type="Pfam" id="PF04187">
    <property type="entry name" value="Cofac_haem_bdg"/>
    <property type="match status" value="1"/>
</dbReference>
<dbReference type="InterPro" id="IPR007314">
    <property type="entry name" value="Cofac_haem-bd_dom"/>
</dbReference>
<dbReference type="CDD" id="cd14727">
    <property type="entry name" value="ChanN-like"/>
    <property type="match status" value="1"/>
</dbReference>
<gene>
    <name evidence="3" type="ORF">SAMN05216217_11572</name>
</gene>
<dbReference type="Gene3D" id="1.10.8.760">
    <property type="entry name" value="Haem-binding uptake, Tiki superfamily, ChaN, domain 2"/>
    <property type="match status" value="1"/>
</dbReference>
<reference evidence="4" key="1">
    <citation type="submission" date="2016-10" db="EMBL/GenBank/DDBJ databases">
        <authorList>
            <person name="Varghese N."/>
            <person name="Submissions S."/>
        </authorList>
    </citation>
    <scope>NUCLEOTIDE SEQUENCE [LARGE SCALE GENOMIC DNA]</scope>
    <source>
        <strain evidence="4">DSM 24213</strain>
    </source>
</reference>
<dbReference type="OrthoDB" id="9795827at2"/>
<dbReference type="RefSeq" id="WP_093477956.1">
    <property type="nucleotide sequence ID" value="NZ_FOUI01000015.1"/>
</dbReference>
<dbReference type="AlphaFoldDB" id="A0A1I4TQ86"/>
<sequence>MRPLLLMACLLAGFQCLAQPLPAWQGSEGLQHSRLGQALDISNGQWLDAQALVRRVAEADRLLVGERHDNPDHQALQFWLLQALHERRMQQALLLEMLTPAQQPALRQLDASAAQRTDLDELLDWSPGWNWQAYAPLLRWGLQQGVGLYPANIDRALIGQLYREPPPLLPVYADEALDGLRATIAASHCRELPPKQVEAMLAIQQARDQAMAAALLTAPVPAMLVAGSFHVRHDLGVPLYWPEDQPRPLVIVLLEAGEALPNSFPADFVWITPAQPEQDYCAGMAEAD</sequence>
<name>A0A1I4TQ86_9GAMM</name>
<evidence type="ECO:0000313" key="4">
    <source>
        <dbReference type="Proteomes" id="UP000243629"/>
    </source>
</evidence>
<dbReference type="EMBL" id="FOUI01000015">
    <property type="protein sequence ID" value="SFM78924.1"/>
    <property type="molecule type" value="Genomic_DNA"/>
</dbReference>
<dbReference type="Gene3D" id="3.40.50.11550">
    <property type="match status" value="1"/>
</dbReference>
<dbReference type="Proteomes" id="UP000243629">
    <property type="component" value="Unassembled WGS sequence"/>
</dbReference>
<feature type="domain" description="Haem-binding uptake Tiki superfamily ChaN" evidence="2">
    <location>
        <begin position="52"/>
        <end position="239"/>
    </location>
</feature>
<dbReference type="PIRSF" id="PIRSF020419">
    <property type="entry name" value="Fe_uptake_reg_CjrA_prd"/>
    <property type="match status" value="1"/>
</dbReference>
<feature type="signal peptide" evidence="1">
    <location>
        <begin position="1"/>
        <end position="18"/>
    </location>
</feature>
<organism evidence="3 4">
    <name type="scientific">Halopseudomonas yangmingensis</name>
    <dbReference type="NCBI Taxonomy" id="1720063"/>
    <lineage>
        <taxon>Bacteria</taxon>
        <taxon>Pseudomonadati</taxon>
        <taxon>Pseudomonadota</taxon>
        <taxon>Gammaproteobacteria</taxon>
        <taxon>Pseudomonadales</taxon>
        <taxon>Pseudomonadaceae</taxon>
        <taxon>Halopseudomonas</taxon>
    </lineage>
</organism>
<dbReference type="SUPFAM" id="SSF159501">
    <property type="entry name" value="EreA/ChaN-like"/>
    <property type="match status" value="1"/>
</dbReference>
<protein>
    <submittedName>
        <fullName evidence="3">Uncharacterized iron-regulated protein</fullName>
    </submittedName>
</protein>
<accession>A0A1I4TQ86</accession>
<dbReference type="InterPro" id="IPR016773">
    <property type="entry name" value="Fe3_uptake_reg_CjrA_prd"/>
</dbReference>
<feature type="chain" id="PRO_5017437088" evidence="1">
    <location>
        <begin position="19"/>
        <end position="288"/>
    </location>
</feature>
<evidence type="ECO:0000313" key="3">
    <source>
        <dbReference type="EMBL" id="SFM78924.1"/>
    </source>
</evidence>
<evidence type="ECO:0000256" key="1">
    <source>
        <dbReference type="SAM" id="SignalP"/>
    </source>
</evidence>
<proteinExistence type="predicted"/>
<keyword evidence="1" id="KW-0732">Signal</keyword>
<keyword evidence="4" id="KW-1185">Reference proteome</keyword>
<evidence type="ECO:0000259" key="2">
    <source>
        <dbReference type="Pfam" id="PF04187"/>
    </source>
</evidence>